<dbReference type="Gene3D" id="3.40.50.620">
    <property type="entry name" value="HUPs"/>
    <property type="match status" value="1"/>
</dbReference>
<proteinExistence type="inferred from homology"/>
<dbReference type="InterPro" id="IPR014729">
    <property type="entry name" value="Rossmann-like_a/b/a_fold"/>
</dbReference>
<comment type="subcellular location">
    <subcellularLocation>
        <location evidence="2">Cytoplasm</location>
    </subcellularLocation>
</comment>
<dbReference type="CDD" id="cd00293">
    <property type="entry name" value="USP-like"/>
    <property type="match status" value="1"/>
</dbReference>
<dbReference type="Pfam" id="PF00582">
    <property type="entry name" value="Usp"/>
    <property type="match status" value="1"/>
</dbReference>
<comment type="similarity">
    <text evidence="1 2">Belongs to the universal stress protein A family.</text>
</comment>
<dbReference type="PRINTS" id="PR01438">
    <property type="entry name" value="UNVRSLSTRESS"/>
</dbReference>
<dbReference type="Proteomes" id="UP000886335">
    <property type="component" value="Unassembled WGS sequence"/>
</dbReference>
<dbReference type="InterPro" id="IPR006016">
    <property type="entry name" value="UspA"/>
</dbReference>
<keyword evidence="2" id="KW-0963">Cytoplasm</keyword>
<evidence type="ECO:0000256" key="1">
    <source>
        <dbReference type="ARBA" id="ARBA00008791"/>
    </source>
</evidence>
<dbReference type="SUPFAM" id="SSF52402">
    <property type="entry name" value="Adenine nucleotide alpha hydrolases-like"/>
    <property type="match status" value="1"/>
</dbReference>
<gene>
    <name evidence="4" type="ORF">ENN50_00990</name>
</gene>
<protein>
    <recommendedName>
        <fullName evidence="2">Universal stress protein</fullName>
    </recommendedName>
</protein>
<evidence type="ECO:0000259" key="3">
    <source>
        <dbReference type="Pfam" id="PF00582"/>
    </source>
</evidence>
<sequence>MIKIRKILCPVDFSDASRKSIRYADEFARGMGASLHLLNVVEPHPMAVDMSLSYVPLEEDLEKAAMEDLEQIADEERAHGLNVTTEVEIGTPSEIILEKAVELDVNLIILGSHGKTGLSRILMGSVAESVVRKATCPVLIVKAEEKEFIEEDEGG</sequence>
<evidence type="ECO:0000313" key="4">
    <source>
        <dbReference type="EMBL" id="HED30274.1"/>
    </source>
</evidence>
<reference evidence="4" key="1">
    <citation type="journal article" date="2020" name="mSystems">
        <title>Genome- and Community-Level Interaction Insights into Carbon Utilization and Element Cycling Functions of Hydrothermarchaeota in Hydrothermal Sediment.</title>
        <authorList>
            <person name="Zhou Z."/>
            <person name="Liu Y."/>
            <person name="Xu W."/>
            <person name="Pan J."/>
            <person name="Luo Z.H."/>
            <person name="Li M."/>
        </authorList>
    </citation>
    <scope>NUCLEOTIDE SEQUENCE [LARGE SCALE GENOMIC DNA]</scope>
    <source>
        <strain evidence="4">SpSt-1181</strain>
    </source>
</reference>
<dbReference type="PIRSF" id="PIRSF006276">
    <property type="entry name" value="UspA"/>
    <property type="match status" value="1"/>
</dbReference>
<evidence type="ECO:0000256" key="2">
    <source>
        <dbReference type="PIRNR" id="PIRNR006276"/>
    </source>
</evidence>
<name>A0A831SR09_PROAE</name>
<organism evidence="4">
    <name type="scientific">Prosthecochloris aestuarii</name>
    <dbReference type="NCBI Taxonomy" id="1102"/>
    <lineage>
        <taxon>Bacteria</taxon>
        <taxon>Pseudomonadati</taxon>
        <taxon>Chlorobiota</taxon>
        <taxon>Chlorobiia</taxon>
        <taxon>Chlorobiales</taxon>
        <taxon>Chlorobiaceae</taxon>
        <taxon>Prosthecochloris</taxon>
    </lineage>
</organism>
<dbReference type="InterPro" id="IPR006015">
    <property type="entry name" value="Universal_stress_UspA"/>
</dbReference>
<dbReference type="EMBL" id="DSBW01000021">
    <property type="protein sequence ID" value="HED30274.1"/>
    <property type="molecule type" value="Genomic_DNA"/>
</dbReference>
<accession>A0A831SR09</accession>
<dbReference type="PANTHER" id="PTHR46268">
    <property type="entry name" value="STRESS RESPONSE PROTEIN NHAX"/>
    <property type="match status" value="1"/>
</dbReference>
<dbReference type="PANTHER" id="PTHR46268:SF22">
    <property type="entry name" value="SENSOR PROTEIN KDPD-RELATED"/>
    <property type="match status" value="1"/>
</dbReference>
<comment type="caution">
    <text evidence="4">The sequence shown here is derived from an EMBL/GenBank/DDBJ whole genome shotgun (WGS) entry which is preliminary data.</text>
</comment>
<feature type="domain" description="UspA" evidence="3">
    <location>
        <begin position="4"/>
        <end position="142"/>
    </location>
</feature>
<dbReference type="GO" id="GO:0005737">
    <property type="term" value="C:cytoplasm"/>
    <property type="evidence" value="ECO:0007669"/>
    <property type="project" value="UniProtKB-SubCell"/>
</dbReference>
<dbReference type="AlphaFoldDB" id="A0A831SR09"/>